<protein>
    <submittedName>
        <fullName evidence="2">Uncharacterized protein</fullName>
    </submittedName>
</protein>
<feature type="transmembrane region" description="Helical" evidence="1">
    <location>
        <begin position="158"/>
        <end position="183"/>
    </location>
</feature>
<proteinExistence type="predicted"/>
<evidence type="ECO:0000256" key="1">
    <source>
        <dbReference type="SAM" id="Phobius"/>
    </source>
</evidence>
<dbReference type="NCBIfam" id="NF041644">
    <property type="entry name" value="CBO0543_fam"/>
    <property type="match status" value="1"/>
</dbReference>
<dbReference type="Proteomes" id="UP000469125">
    <property type="component" value="Unassembled WGS sequence"/>
</dbReference>
<feature type="transmembrane region" description="Helical" evidence="1">
    <location>
        <begin position="36"/>
        <end position="56"/>
    </location>
</feature>
<keyword evidence="1" id="KW-0812">Transmembrane</keyword>
<keyword evidence="3" id="KW-1185">Reference proteome</keyword>
<keyword evidence="1" id="KW-1133">Transmembrane helix</keyword>
<feature type="transmembrane region" description="Helical" evidence="1">
    <location>
        <begin position="61"/>
        <end position="77"/>
    </location>
</feature>
<dbReference type="RefSeq" id="WP_155668625.1">
    <property type="nucleotide sequence ID" value="NZ_WOCA01000006.1"/>
</dbReference>
<evidence type="ECO:0000313" key="3">
    <source>
        <dbReference type="Proteomes" id="UP000469125"/>
    </source>
</evidence>
<keyword evidence="1" id="KW-0472">Membrane</keyword>
<gene>
    <name evidence="2" type="ORF">GMD78_09620</name>
</gene>
<feature type="transmembrane region" description="Helical" evidence="1">
    <location>
        <begin position="97"/>
        <end position="115"/>
    </location>
</feature>
<accession>A0A6N8FMS8</accession>
<reference evidence="2 3" key="1">
    <citation type="submission" date="2019-11" db="EMBL/GenBank/DDBJ databases">
        <authorList>
            <person name="Li X."/>
        </authorList>
    </citation>
    <scope>NUCLEOTIDE SEQUENCE [LARGE SCALE GENOMIC DNA]</scope>
    <source>
        <strain evidence="2 3">L9</strain>
    </source>
</reference>
<sequence>MQKEQQEWLEKLRFLTEELTRLQNEYWWSYSGFGTWQLWAIVLLIIIPLIILFVVIDRRKILLIGFFGLSYHVWFHYLNATGIRFGLWEYPYQLLPFLPSFVLDAALIPICYMLVYQWTLNYNKNIYLYAGILSAIFAFLMKPILVNLEFFIKVDAINYFYIFLIYYGIFLVAKGITSLFLHLQQKEQ</sequence>
<comment type="caution">
    <text evidence="2">The sequence shown here is derived from an EMBL/GenBank/DDBJ whole genome shotgun (WGS) entry which is preliminary data.</text>
</comment>
<name>A0A6N8FMS8_9BACI</name>
<feature type="transmembrane region" description="Helical" evidence="1">
    <location>
        <begin position="127"/>
        <end position="146"/>
    </location>
</feature>
<dbReference type="AlphaFoldDB" id="A0A6N8FMS8"/>
<dbReference type="InterPro" id="IPR048147">
    <property type="entry name" value="CBO0543-like"/>
</dbReference>
<dbReference type="EMBL" id="WOCA01000006">
    <property type="protein sequence ID" value="MUK88648.1"/>
    <property type="molecule type" value="Genomic_DNA"/>
</dbReference>
<organism evidence="2 3">
    <name type="scientific">Ornithinibacillus caprae</name>
    <dbReference type="NCBI Taxonomy" id="2678566"/>
    <lineage>
        <taxon>Bacteria</taxon>
        <taxon>Bacillati</taxon>
        <taxon>Bacillota</taxon>
        <taxon>Bacilli</taxon>
        <taxon>Bacillales</taxon>
        <taxon>Bacillaceae</taxon>
        <taxon>Ornithinibacillus</taxon>
    </lineage>
</organism>
<evidence type="ECO:0000313" key="2">
    <source>
        <dbReference type="EMBL" id="MUK88648.1"/>
    </source>
</evidence>